<protein>
    <submittedName>
        <fullName evidence="1">DUF3822 family protein</fullName>
    </submittedName>
</protein>
<dbReference type="AlphaFoldDB" id="A0AAU7BXD8"/>
<dbReference type="EMBL" id="CP157199">
    <property type="protein sequence ID" value="XBG62801.1"/>
    <property type="molecule type" value="Genomic_DNA"/>
</dbReference>
<dbReference type="Gene3D" id="3.30.420.250">
    <property type="match status" value="1"/>
</dbReference>
<dbReference type="Gene3D" id="3.30.420.260">
    <property type="match status" value="1"/>
</dbReference>
<sequence>MSIQVSLSGLSFCVLNLSTQSVVFYKKILFDKKLNPSDVLDKLTHQFNTEDSLKESFKSVTVIHENELSALVPKSLFNEEHLADYLKFNSKILRSDFITYDEISTNDSVNVYVPYVNINNYIYDSFGEFEFKHFSTIVLETLLNLEKNAQTTKMYIHIADTHFEIIVIKKGQLQLYNTFDYSTKEDFIYYILFTAEQLELNPEKTPLILLGNVTKENELYKIAYTYVRNVSIIEPKTTITPAEGISKAYLSNFVITNSF</sequence>
<evidence type="ECO:0000313" key="1">
    <source>
        <dbReference type="EMBL" id="XBG62801.1"/>
    </source>
</evidence>
<reference evidence="1" key="1">
    <citation type="submission" date="2024-05" db="EMBL/GenBank/DDBJ databases">
        <title>Pontimicrobium maritimus sp. nov., isolated form sea water.</title>
        <authorList>
            <person name="Muhammad N."/>
            <person name="Vuong T.Q."/>
            <person name="Han H.L."/>
            <person name="Kim S.-G."/>
        </authorList>
    </citation>
    <scope>NUCLEOTIDE SEQUENCE</scope>
    <source>
        <strain evidence="1">SW4</strain>
    </source>
</reference>
<dbReference type="CDD" id="cd24013">
    <property type="entry name" value="ASKHA_ATPase_BT3980-like"/>
    <property type="match status" value="1"/>
</dbReference>
<accession>A0AAU7BXD8</accession>
<dbReference type="RefSeq" id="WP_347926281.1">
    <property type="nucleotide sequence ID" value="NZ_CP157199.1"/>
</dbReference>
<proteinExistence type="predicted"/>
<name>A0AAU7BXD8_9FLAO</name>
<organism evidence="1">
    <name type="scientific">Pontimicrobium sp. SW4</name>
    <dbReference type="NCBI Taxonomy" id="3153519"/>
    <lineage>
        <taxon>Bacteria</taxon>
        <taxon>Pseudomonadati</taxon>
        <taxon>Bacteroidota</taxon>
        <taxon>Flavobacteriia</taxon>
        <taxon>Flavobacteriales</taxon>
        <taxon>Flavobacteriaceae</taxon>
        <taxon>Pontimicrobium</taxon>
    </lineage>
</organism>
<gene>
    <name evidence="1" type="ORF">ABGB03_07780</name>
</gene>
<dbReference type="Pfam" id="PF12864">
    <property type="entry name" value="DUF3822"/>
    <property type="match status" value="1"/>
</dbReference>
<dbReference type="InterPro" id="IPR024213">
    <property type="entry name" value="DUF3822"/>
</dbReference>